<dbReference type="Proteomes" id="UP000663855">
    <property type="component" value="Unassembled WGS sequence"/>
</dbReference>
<dbReference type="EMBL" id="CAJOBI010014433">
    <property type="protein sequence ID" value="CAF4176626.1"/>
    <property type="molecule type" value="Genomic_DNA"/>
</dbReference>
<comment type="caution">
    <text evidence="1">The sequence shown here is derived from an EMBL/GenBank/DDBJ whole genome shotgun (WGS) entry which is preliminary data.</text>
</comment>
<evidence type="ECO:0000313" key="1">
    <source>
        <dbReference type="EMBL" id="CAF1037404.1"/>
    </source>
</evidence>
<gene>
    <name evidence="4" type="ORF">BYL167_LOCUS11525</name>
    <name evidence="1" type="ORF">CJN711_LOCUS4102</name>
    <name evidence="6" type="ORF">GIL414_LOCUS44433</name>
    <name evidence="2" type="ORF">KQP761_LOCUS17068</name>
    <name evidence="3" type="ORF">MBJ925_LOCUS9843</name>
    <name evidence="5" type="ORF">SMN809_LOCUS20833</name>
</gene>
<organism evidence="1 7">
    <name type="scientific">Rotaria magnacalcarata</name>
    <dbReference type="NCBI Taxonomy" id="392030"/>
    <lineage>
        <taxon>Eukaryota</taxon>
        <taxon>Metazoa</taxon>
        <taxon>Spiralia</taxon>
        <taxon>Gnathifera</taxon>
        <taxon>Rotifera</taxon>
        <taxon>Eurotatoria</taxon>
        <taxon>Bdelloidea</taxon>
        <taxon>Philodinida</taxon>
        <taxon>Philodinidae</taxon>
        <taxon>Rotaria</taxon>
    </lineage>
</organism>
<dbReference type="Proteomes" id="UP000681967">
    <property type="component" value="Unassembled WGS sequence"/>
</dbReference>
<proteinExistence type="predicted"/>
<evidence type="ECO:0000313" key="3">
    <source>
        <dbReference type="EMBL" id="CAF2029944.1"/>
    </source>
</evidence>
<name>A0A814JH54_9BILA</name>
<evidence type="ECO:0008006" key="8">
    <source>
        <dbReference type="Google" id="ProtNLM"/>
    </source>
</evidence>
<dbReference type="Proteomes" id="UP000676336">
    <property type="component" value="Unassembled WGS sequence"/>
</dbReference>
<dbReference type="Proteomes" id="UP000663824">
    <property type="component" value="Unassembled WGS sequence"/>
</dbReference>
<evidence type="ECO:0000313" key="2">
    <source>
        <dbReference type="EMBL" id="CAF1542593.1"/>
    </source>
</evidence>
<dbReference type="Proteomes" id="UP000663834">
    <property type="component" value="Unassembled WGS sequence"/>
</dbReference>
<reference evidence="1" key="1">
    <citation type="submission" date="2021-02" db="EMBL/GenBank/DDBJ databases">
        <authorList>
            <person name="Nowell W R."/>
        </authorList>
    </citation>
    <scope>NUCLEOTIDE SEQUENCE</scope>
</reference>
<dbReference type="EMBL" id="CAJNRE010003854">
    <property type="protein sequence ID" value="CAF2029944.1"/>
    <property type="molecule type" value="Genomic_DNA"/>
</dbReference>
<evidence type="ECO:0000313" key="7">
    <source>
        <dbReference type="Proteomes" id="UP000663855"/>
    </source>
</evidence>
<dbReference type="OrthoDB" id="9979616at2759"/>
<dbReference type="EMBL" id="CAJOBJ010134047">
    <property type="protein sequence ID" value="CAF4734608.1"/>
    <property type="molecule type" value="Genomic_DNA"/>
</dbReference>
<accession>A0A814JH54</accession>
<dbReference type="AlphaFoldDB" id="A0A814JH54"/>
<protein>
    <recommendedName>
        <fullName evidence="8">HECT-type E3 ubiquitin transferase E3D</fullName>
    </recommendedName>
</protein>
<evidence type="ECO:0000313" key="4">
    <source>
        <dbReference type="EMBL" id="CAF3960676.1"/>
    </source>
</evidence>
<evidence type="ECO:0000313" key="5">
    <source>
        <dbReference type="EMBL" id="CAF4176626.1"/>
    </source>
</evidence>
<dbReference type="EMBL" id="CAJNOW010008697">
    <property type="protein sequence ID" value="CAF1542593.1"/>
    <property type="molecule type" value="Genomic_DNA"/>
</dbReference>
<dbReference type="EMBL" id="CAJNOV010000753">
    <property type="protein sequence ID" value="CAF1037404.1"/>
    <property type="molecule type" value="Genomic_DNA"/>
</dbReference>
<dbReference type="EMBL" id="CAJOBH010003655">
    <property type="protein sequence ID" value="CAF3960676.1"/>
    <property type="molecule type" value="Genomic_DNA"/>
</dbReference>
<sequence>MIQLHVDILQNLQQAQFVLDIPSSAECSIKVDQIIIGNEEQNLKTIINFNGLIVDAGKGTETVLPGTNSTKEGQIRRTFKFPFLRLPIVVDDNKNYDLANISCAECQSPIKIIGENQTFKIVQQQNANADDINEVIYCHRFCESHQHEHKHEPQQLHVPLDLHAELIVVENIECFIIAKEFSSLDLIHNDLVQCNNCSSHLGSFDPQNSLVSFNKSSLLPFSNDYLSTCFRHYEPGRYIVKVPKFNDSIFLVWILPNQLLSTDIFIDAPINSVQLDFSRVRKILFAHVTSSDEKIFTEWKRDFSVTTLLVNRFCLEHLSTAFQQAIRKFPNAFNSKETFQSLTISC</sequence>
<evidence type="ECO:0000313" key="6">
    <source>
        <dbReference type="EMBL" id="CAF4734608.1"/>
    </source>
</evidence>
<dbReference type="Proteomes" id="UP000681720">
    <property type="component" value="Unassembled WGS sequence"/>
</dbReference>